<keyword evidence="4" id="KW-0472">Membrane</keyword>
<name>A0A432YPN9_9GAMM</name>
<feature type="transmembrane region" description="Helical" evidence="4">
    <location>
        <begin position="6"/>
        <end position="27"/>
    </location>
</feature>
<dbReference type="SMART" id="SM00267">
    <property type="entry name" value="GGDEF"/>
    <property type="match status" value="1"/>
</dbReference>
<organism evidence="6 7">
    <name type="scientific">Pseudidiomarina insulisalsae</name>
    <dbReference type="NCBI Taxonomy" id="575789"/>
    <lineage>
        <taxon>Bacteria</taxon>
        <taxon>Pseudomonadati</taxon>
        <taxon>Pseudomonadota</taxon>
        <taxon>Gammaproteobacteria</taxon>
        <taxon>Alteromonadales</taxon>
        <taxon>Idiomarinaceae</taxon>
        <taxon>Pseudidiomarina</taxon>
    </lineage>
</organism>
<keyword evidence="4" id="KW-1133">Transmembrane helix</keyword>
<feature type="transmembrane region" description="Helical" evidence="4">
    <location>
        <begin position="92"/>
        <end position="112"/>
    </location>
</feature>
<dbReference type="Proteomes" id="UP000288259">
    <property type="component" value="Unassembled WGS sequence"/>
</dbReference>
<accession>A0A432YPN9</accession>
<keyword evidence="4" id="KW-0812">Transmembrane</keyword>
<sequence>MHLPTLIITIIALNLMLCGVMLIIYQVRRTQKSFLTWALSCVIFAMAIMFSSARILVEDQLWLTIFVANLAFIFAPLLALHGLRQYQVQGPVSLKLVALVMSYSALPLVYLYTSPLHAHTLTAVICAAIYLFAAAFMLTIRQAPALSRNVLFLLFLLHGALMLGMAGMLVENLGASQFITVQPILKLMLITHLLLTTGTVTLFPVFAFAMSERRLLELVNFDELTRLLNRRAFFERASMMLAKNRVLRRPFCVLVVDLDELKRINDRYGYEAGDACLKAVADVIRDTIRDQDVAARIGGEEFAVALSDADRNQVELLSYRLCQRVEQQAFSFQGEPIELTVSIGGIFSIASRRELNDLLNAADTALNQAKTSGRNQFKFA</sequence>
<dbReference type="SUPFAM" id="SSF55073">
    <property type="entry name" value="Nucleotide cyclase"/>
    <property type="match status" value="1"/>
</dbReference>
<feature type="transmembrane region" description="Helical" evidence="4">
    <location>
        <begin position="34"/>
        <end position="55"/>
    </location>
</feature>
<evidence type="ECO:0000256" key="3">
    <source>
        <dbReference type="ARBA" id="ARBA00034247"/>
    </source>
</evidence>
<reference evidence="7" key="1">
    <citation type="journal article" date="2018" name="Front. Microbiol.">
        <title>Genome-Based Analysis Reveals the Taxonomy and Diversity of the Family Idiomarinaceae.</title>
        <authorList>
            <person name="Liu Y."/>
            <person name="Lai Q."/>
            <person name="Shao Z."/>
        </authorList>
    </citation>
    <scope>NUCLEOTIDE SEQUENCE [LARGE SCALE GENOMIC DNA]</scope>
    <source>
        <strain evidence="7">CVS-6</strain>
    </source>
</reference>
<gene>
    <name evidence="6" type="ORF">CWI71_02355</name>
</gene>
<feature type="transmembrane region" description="Helical" evidence="4">
    <location>
        <begin position="189"/>
        <end position="209"/>
    </location>
</feature>
<dbReference type="PANTHER" id="PTHR45138:SF9">
    <property type="entry name" value="DIGUANYLATE CYCLASE DGCM-RELATED"/>
    <property type="match status" value="1"/>
</dbReference>
<feature type="transmembrane region" description="Helical" evidence="4">
    <location>
        <begin position="61"/>
        <end position="80"/>
    </location>
</feature>
<evidence type="ECO:0000313" key="6">
    <source>
        <dbReference type="EMBL" id="RUO63088.1"/>
    </source>
</evidence>
<proteinExistence type="predicted"/>
<evidence type="ECO:0000256" key="4">
    <source>
        <dbReference type="SAM" id="Phobius"/>
    </source>
</evidence>
<dbReference type="GO" id="GO:0043709">
    <property type="term" value="P:cell adhesion involved in single-species biofilm formation"/>
    <property type="evidence" value="ECO:0007669"/>
    <property type="project" value="TreeGrafter"/>
</dbReference>
<dbReference type="GO" id="GO:1902201">
    <property type="term" value="P:negative regulation of bacterial-type flagellum-dependent cell motility"/>
    <property type="evidence" value="ECO:0007669"/>
    <property type="project" value="TreeGrafter"/>
</dbReference>
<feature type="domain" description="GGDEF" evidence="5">
    <location>
        <begin position="249"/>
        <end position="380"/>
    </location>
</feature>
<feature type="transmembrane region" description="Helical" evidence="4">
    <location>
        <begin position="118"/>
        <end position="138"/>
    </location>
</feature>
<dbReference type="RefSeq" id="WP_241967600.1">
    <property type="nucleotide sequence ID" value="NZ_PIPY01000002.1"/>
</dbReference>
<comment type="cofactor">
    <cofactor evidence="1">
        <name>Mg(2+)</name>
        <dbReference type="ChEBI" id="CHEBI:18420"/>
    </cofactor>
</comment>
<dbReference type="GO" id="GO:0052621">
    <property type="term" value="F:diguanylate cyclase activity"/>
    <property type="evidence" value="ECO:0007669"/>
    <property type="project" value="UniProtKB-EC"/>
</dbReference>
<dbReference type="Pfam" id="PF00990">
    <property type="entry name" value="GGDEF"/>
    <property type="match status" value="1"/>
</dbReference>
<evidence type="ECO:0000256" key="2">
    <source>
        <dbReference type="ARBA" id="ARBA00012528"/>
    </source>
</evidence>
<evidence type="ECO:0000313" key="7">
    <source>
        <dbReference type="Proteomes" id="UP000288259"/>
    </source>
</evidence>
<feature type="transmembrane region" description="Helical" evidence="4">
    <location>
        <begin position="150"/>
        <end position="169"/>
    </location>
</feature>
<dbReference type="InterPro" id="IPR000160">
    <property type="entry name" value="GGDEF_dom"/>
</dbReference>
<dbReference type="GO" id="GO:0005886">
    <property type="term" value="C:plasma membrane"/>
    <property type="evidence" value="ECO:0007669"/>
    <property type="project" value="TreeGrafter"/>
</dbReference>
<dbReference type="EC" id="2.7.7.65" evidence="2"/>
<dbReference type="PANTHER" id="PTHR45138">
    <property type="entry name" value="REGULATORY COMPONENTS OF SENSORY TRANSDUCTION SYSTEM"/>
    <property type="match status" value="1"/>
</dbReference>
<dbReference type="InterPro" id="IPR029787">
    <property type="entry name" value="Nucleotide_cyclase"/>
</dbReference>
<comment type="catalytic activity">
    <reaction evidence="3">
        <text>2 GTP = 3',3'-c-di-GMP + 2 diphosphate</text>
        <dbReference type="Rhea" id="RHEA:24898"/>
        <dbReference type="ChEBI" id="CHEBI:33019"/>
        <dbReference type="ChEBI" id="CHEBI:37565"/>
        <dbReference type="ChEBI" id="CHEBI:58805"/>
        <dbReference type="EC" id="2.7.7.65"/>
    </reaction>
</comment>
<dbReference type="InterPro" id="IPR050469">
    <property type="entry name" value="Diguanylate_Cyclase"/>
</dbReference>
<dbReference type="FunFam" id="3.30.70.270:FF:000001">
    <property type="entry name" value="Diguanylate cyclase domain protein"/>
    <property type="match status" value="1"/>
</dbReference>
<evidence type="ECO:0000256" key="1">
    <source>
        <dbReference type="ARBA" id="ARBA00001946"/>
    </source>
</evidence>
<dbReference type="PROSITE" id="PS50887">
    <property type="entry name" value="GGDEF"/>
    <property type="match status" value="1"/>
</dbReference>
<comment type="caution">
    <text evidence="6">The sequence shown here is derived from an EMBL/GenBank/DDBJ whole genome shotgun (WGS) entry which is preliminary data.</text>
</comment>
<dbReference type="AlphaFoldDB" id="A0A432YPN9"/>
<dbReference type="InterPro" id="IPR043128">
    <property type="entry name" value="Rev_trsase/Diguanyl_cyclase"/>
</dbReference>
<evidence type="ECO:0000259" key="5">
    <source>
        <dbReference type="PROSITE" id="PS50887"/>
    </source>
</evidence>
<dbReference type="CDD" id="cd01949">
    <property type="entry name" value="GGDEF"/>
    <property type="match status" value="1"/>
</dbReference>
<dbReference type="Gene3D" id="3.30.70.270">
    <property type="match status" value="1"/>
</dbReference>
<dbReference type="NCBIfam" id="TIGR00254">
    <property type="entry name" value="GGDEF"/>
    <property type="match status" value="1"/>
</dbReference>
<keyword evidence="7" id="KW-1185">Reference proteome</keyword>
<protein>
    <recommendedName>
        <fullName evidence="2">diguanylate cyclase</fullName>
        <ecNumber evidence="2">2.7.7.65</ecNumber>
    </recommendedName>
</protein>
<dbReference type="EMBL" id="PIPY01000002">
    <property type="protein sequence ID" value="RUO63088.1"/>
    <property type="molecule type" value="Genomic_DNA"/>
</dbReference>